<evidence type="ECO:0000313" key="5">
    <source>
        <dbReference type="Proteomes" id="UP000248798"/>
    </source>
</evidence>
<dbReference type="InterPro" id="IPR003423">
    <property type="entry name" value="OMP_efflux"/>
</dbReference>
<evidence type="ECO:0000313" key="6">
    <source>
        <dbReference type="Proteomes" id="UP000293902"/>
    </source>
</evidence>
<keyword evidence="6" id="KW-1185">Reference proteome</keyword>
<dbReference type="InterPro" id="IPR010131">
    <property type="entry name" value="MdtP/NodT-like"/>
</dbReference>
<protein>
    <submittedName>
        <fullName evidence="3">Efflux transporter outer membrane subunit</fullName>
    </submittedName>
    <submittedName>
        <fullName evidence="4">RND transporter</fullName>
    </submittedName>
</protein>
<name>A0A328FHS0_9BACT</name>
<dbReference type="EMBL" id="QLNI01000013">
    <property type="protein sequence ID" value="RAM02557.1"/>
    <property type="molecule type" value="Genomic_DNA"/>
</dbReference>
<dbReference type="NCBIfam" id="TIGR01845">
    <property type="entry name" value="outer_NodT"/>
    <property type="match status" value="1"/>
</dbReference>
<evidence type="ECO:0000256" key="2">
    <source>
        <dbReference type="RuleBase" id="RU362097"/>
    </source>
</evidence>
<dbReference type="RefSeq" id="WP_111955427.1">
    <property type="nucleotide sequence ID" value="NZ_CP036313.1"/>
</dbReference>
<comment type="subcellular location">
    <subcellularLocation>
        <location evidence="2">Cell membrane</location>
        <topology evidence="2">Lipid-anchor</topology>
    </subcellularLocation>
</comment>
<keyword evidence="2" id="KW-1134">Transmembrane beta strand</keyword>
<dbReference type="AlphaFoldDB" id="A0A328FHS0"/>
<evidence type="ECO:0000256" key="1">
    <source>
        <dbReference type="ARBA" id="ARBA00007613"/>
    </source>
</evidence>
<dbReference type="Pfam" id="PF02321">
    <property type="entry name" value="OEP"/>
    <property type="match status" value="2"/>
</dbReference>
<accession>A0A328FHS0</accession>
<keyword evidence="2" id="KW-0449">Lipoprotein</keyword>
<sequence>MVTNRLSSLPALFILLVLLSGFGLSGCLTLGPDFESPVVDVPAAYRFAPADAGSDQDLKWWELFKDPVLYELVTTALENNQDLKTALSRIEEARFTYGMTRADQYPAINLGAGGYVGNYSGTRSIFTNNNYYVAPNLSWELDFWGKFKRSTAAAQADILASAYGAWAVRTTLIADVVSAYYQLLDYRQRLEMSKETLTSRQDGLDIITKRFDKGIIPKIDVNQAQIQLEVAAGAIPTYERLISKTEHQLKLLMGRLPGGIRTGISLDKQLLPPMIPVGMPASLLQRRPEIKRALALVHAANEKIGVAVAQRFPAISLTGALGLASSEVSNITNHGGIWNVSGGLLGPLFDFNKSKLRVEVAKEQTRQALFNYQEVVLTAFKEVEDALVEVDTYRRESDASQRKVDAAENAYKLSFERYDKGVSSYLEVLDSQRTLFSAQLEYSQNRQLYFNAYVKLYKALGGGWLSKRTDAG</sequence>
<comment type="similarity">
    <text evidence="1 2">Belongs to the outer membrane factor (OMF) (TC 1.B.17) family.</text>
</comment>
<dbReference type="SUPFAM" id="SSF56954">
    <property type="entry name" value="Outer membrane efflux proteins (OEP)"/>
    <property type="match status" value="1"/>
</dbReference>
<evidence type="ECO:0000313" key="4">
    <source>
        <dbReference type="EMBL" id="RAM02557.1"/>
    </source>
</evidence>
<dbReference type="PANTHER" id="PTHR30203">
    <property type="entry name" value="OUTER MEMBRANE CATION EFFLUX PROTEIN"/>
    <property type="match status" value="1"/>
</dbReference>
<gene>
    <name evidence="4" type="ORF">DO021_07885</name>
    <name evidence="3" type="ORF">EYB58_02620</name>
</gene>
<keyword evidence="2" id="KW-0812">Transmembrane</keyword>
<evidence type="ECO:0000313" key="3">
    <source>
        <dbReference type="EMBL" id="QBH11915.1"/>
    </source>
</evidence>
<dbReference type="GO" id="GO:0015562">
    <property type="term" value="F:efflux transmembrane transporter activity"/>
    <property type="evidence" value="ECO:0007669"/>
    <property type="project" value="InterPro"/>
</dbReference>
<dbReference type="Gene3D" id="1.20.1600.10">
    <property type="entry name" value="Outer membrane efflux proteins (OEP)"/>
    <property type="match status" value="1"/>
</dbReference>
<organism evidence="4 5">
    <name type="scientific">Desulfobacter hydrogenophilus</name>
    <dbReference type="NCBI Taxonomy" id="2291"/>
    <lineage>
        <taxon>Bacteria</taxon>
        <taxon>Pseudomonadati</taxon>
        <taxon>Thermodesulfobacteriota</taxon>
        <taxon>Desulfobacteria</taxon>
        <taxon>Desulfobacterales</taxon>
        <taxon>Desulfobacteraceae</taxon>
        <taxon>Desulfobacter</taxon>
    </lineage>
</organism>
<proteinExistence type="inferred from homology"/>
<dbReference type="Proteomes" id="UP000248798">
    <property type="component" value="Unassembled WGS sequence"/>
</dbReference>
<dbReference type="GO" id="GO:0005886">
    <property type="term" value="C:plasma membrane"/>
    <property type="evidence" value="ECO:0007669"/>
    <property type="project" value="UniProtKB-SubCell"/>
</dbReference>
<reference evidence="4 5" key="1">
    <citation type="submission" date="2018-06" db="EMBL/GenBank/DDBJ databases">
        <title>Complete Genome Sequence of Desulfobacter hydrogenophilus (DSM3380).</title>
        <authorList>
            <person name="Marietou A."/>
            <person name="Schreiber L."/>
            <person name="Marshall I."/>
            <person name="Jorgensen B."/>
        </authorList>
    </citation>
    <scope>NUCLEOTIDE SEQUENCE [LARGE SCALE GENOMIC DNA]</scope>
    <source>
        <strain evidence="4 5">DSM 3380</strain>
    </source>
</reference>
<dbReference type="EMBL" id="CP036313">
    <property type="protein sequence ID" value="QBH11915.1"/>
    <property type="molecule type" value="Genomic_DNA"/>
</dbReference>
<keyword evidence="2" id="KW-0472">Membrane</keyword>
<reference evidence="3 6" key="2">
    <citation type="submission" date="2019-02" db="EMBL/GenBank/DDBJ databases">
        <title>Complete genome sequence of Desulfobacter hydrogenophilus AcRS1.</title>
        <authorList>
            <person name="Marietou A."/>
            <person name="Lund M.B."/>
            <person name="Marshall I.P.G."/>
            <person name="Schreiber L."/>
            <person name="Jorgensen B."/>
        </authorList>
    </citation>
    <scope>NUCLEOTIDE SEQUENCE [LARGE SCALE GENOMIC DNA]</scope>
    <source>
        <strain evidence="3 6">AcRS1</strain>
    </source>
</reference>
<keyword evidence="2" id="KW-0564">Palmitate</keyword>
<dbReference type="Proteomes" id="UP000293902">
    <property type="component" value="Chromosome"/>
</dbReference>
<dbReference type="PROSITE" id="PS51257">
    <property type="entry name" value="PROKAR_LIPOPROTEIN"/>
    <property type="match status" value="1"/>
</dbReference>
<dbReference type="OrthoDB" id="9783163at2"/>
<dbReference type="Gene3D" id="2.20.200.10">
    <property type="entry name" value="Outer membrane efflux proteins (OEP)"/>
    <property type="match status" value="1"/>
</dbReference>